<dbReference type="GO" id="GO:0008081">
    <property type="term" value="F:phosphoric diester hydrolase activity"/>
    <property type="evidence" value="ECO:0007669"/>
    <property type="project" value="TreeGrafter"/>
</dbReference>
<name>A0A433QKZ8_9FUNG</name>
<dbReference type="CDD" id="cd00842">
    <property type="entry name" value="MPP_ASMase"/>
    <property type="match status" value="1"/>
</dbReference>
<keyword evidence="4" id="KW-1185">Reference proteome</keyword>
<dbReference type="InterPro" id="IPR029052">
    <property type="entry name" value="Metallo-depent_PP-like"/>
</dbReference>
<sequence>MCATIGGLCPYPAVPDYSVTFPKPRPANTDPPALSGQVKTLLHLSDIHVDPLYASGVLMFYFCISRDTQPGTDANCNFPICCRDFKNLTKPDRPASKWGDYSCDAPVALLDNLLDSIPKFEPKIDYALITGFPPVSLPLLLSPSDIAPHDVWVATESSVTTVLKTVYASISKHFTAYNITKVFPSVGNHDTAPVNLFPLKSQSRASDWVYHTLADSWKQANWLPDSTILEVADYGTYATRPEPGLKVISLNTNLCYVNDWWIYGKVNELDPNALTPIPSFSHHQASEDAGERVWITARTYNSPPVIFKIMRIFISQTHTLQKKNALSPDVPPGISDCFRNFAHFYYQIIQRYSPHVIVAQFYGHTHRDEFEIFYSDETKRNADTAISVGYVTPSVVPMKNTNSAF</sequence>
<feature type="non-terminal residue" evidence="3">
    <location>
        <position position="405"/>
    </location>
</feature>
<accession>A0A433QKZ8</accession>
<proteinExistence type="predicted"/>
<evidence type="ECO:0000313" key="3">
    <source>
        <dbReference type="EMBL" id="RUS30449.1"/>
    </source>
</evidence>
<dbReference type="InterPro" id="IPR041805">
    <property type="entry name" value="ASMase/PPN1_MPP"/>
</dbReference>
<dbReference type="SUPFAM" id="SSF56300">
    <property type="entry name" value="Metallo-dependent phosphatases"/>
    <property type="match status" value="1"/>
</dbReference>
<dbReference type="EMBL" id="RBNJ01003851">
    <property type="protein sequence ID" value="RUS30449.1"/>
    <property type="molecule type" value="Genomic_DNA"/>
</dbReference>
<dbReference type="Proteomes" id="UP000274822">
    <property type="component" value="Unassembled WGS sequence"/>
</dbReference>
<gene>
    <name evidence="3" type="ORF">BC938DRAFT_479376</name>
</gene>
<comment type="caution">
    <text evidence="3">The sequence shown here is derived from an EMBL/GenBank/DDBJ whole genome shotgun (WGS) entry which is preliminary data.</text>
</comment>
<protein>
    <submittedName>
        <fullName evidence="3">Metallo-dependent phosphatase-like protein</fullName>
    </submittedName>
</protein>
<evidence type="ECO:0000313" key="4">
    <source>
        <dbReference type="Proteomes" id="UP000274822"/>
    </source>
</evidence>
<reference evidence="3 4" key="1">
    <citation type="journal article" date="2018" name="New Phytol.">
        <title>Phylogenomics of Endogonaceae and evolution of mycorrhizas within Mucoromycota.</title>
        <authorList>
            <person name="Chang Y."/>
            <person name="Desiro A."/>
            <person name="Na H."/>
            <person name="Sandor L."/>
            <person name="Lipzen A."/>
            <person name="Clum A."/>
            <person name="Barry K."/>
            <person name="Grigoriev I.V."/>
            <person name="Martin F.M."/>
            <person name="Stajich J.E."/>
            <person name="Smith M.E."/>
            <person name="Bonito G."/>
            <person name="Spatafora J.W."/>
        </authorList>
    </citation>
    <scope>NUCLEOTIDE SEQUENCE [LARGE SCALE GENOMIC DNA]</scope>
    <source>
        <strain evidence="3 4">AD002</strain>
    </source>
</reference>
<evidence type="ECO:0000256" key="2">
    <source>
        <dbReference type="ARBA" id="ARBA00023180"/>
    </source>
</evidence>
<dbReference type="GO" id="GO:0005615">
    <property type="term" value="C:extracellular space"/>
    <property type="evidence" value="ECO:0007669"/>
    <property type="project" value="TreeGrafter"/>
</dbReference>
<dbReference type="AlphaFoldDB" id="A0A433QKZ8"/>
<dbReference type="PANTHER" id="PTHR10340:SF34">
    <property type="entry name" value="SPHINGOMYELIN PHOSPHODIESTERASE"/>
    <property type="match status" value="1"/>
</dbReference>
<dbReference type="PANTHER" id="PTHR10340">
    <property type="entry name" value="SPHINGOMYELIN PHOSPHODIESTERASE"/>
    <property type="match status" value="1"/>
</dbReference>
<evidence type="ECO:0000256" key="1">
    <source>
        <dbReference type="ARBA" id="ARBA00022801"/>
    </source>
</evidence>
<keyword evidence="1" id="KW-0378">Hydrolase</keyword>
<keyword evidence="2" id="KW-0325">Glycoprotein</keyword>
<organism evidence="3 4">
    <name type="scientific">Jimgerdemannia flammicorona</name>
    <dbReference type="NCBI Taxonomy" id="994334"/>
    <lineage>
        <taxon>Eukaryota</taxon>
        <taxon>Fungi</taxon>
        <taxon>Fungi incertae sedis</taxon>
        <taxon>Mucoromycota</taxon>
        <taxon>Mucoromycotina</taxon>
        <taxon>Endogonomycetes</taxon>
        <taxon>Endogonales</taxon>
        <taxon>Endogonaceae</taxon>
        <taxon>Jimgerdemannia</taxon>
    </lineage>
</organism>